<dbReference type="GO" id="GO:0003887">
    <property type="term" value="F:DNA-directed DNA polymerase activity"/>
    <property type="evidence" value="ECO:0007669"/>
    <property type="project" value="UniProtKB-EC"/>
</dbReference>
<dbReference type="Gene3D" id="1.20.272.10">
    <property type="match status" value="1"/>
</dbReference>
<name>A0ABR7HMS8_9FIRM</name>
<evidence type="ECO:0000256" key="5">
    <source>
        <dbReference type="ARBA" id="ARBA00022705"/>
    </source>
</evidence>
<comment type="caution">
    <text evidence="11">The sequence shown here is derived from an EMBL/GenBank/DDBJ whole genome shotgun (WGS) entry which is preliminary data.</text>
</comment>
<reference evidence="11 12" key="1">
    <citation type="submission" date="2020-08" db="EMBL/GenBank/DDBJ databases">
        <title>Genome public.</title>
        <authorList>
            <person name="Liu C."/>
            <person name="Sun Q."/>
        </authorList>
    </citation>
    <scope>NUCLEOTIDE SEQUENCE [LARGE SCALE GENOMIC DNA]</scope>
    <source>
        <strain evidence="11 12">NSJ-71</strain>
    </source>
</reference>
<keyword evidence="5" id="KW-0235">DNA replication</keyword>
<evidence type="ECO:0000256" key="6">
    <source>
        <dbReference type="ARBA" id="ARBA00022932"/>
    </source>
</evidence>
<dbReference type="NCBIfam" id="TIGR01128">
    <property type="entry name" value="holA"/>
    <property type="match status" value="1"/>
</dbReference>
<evidence type="ECO:0000256" key="7">
    <source>
        <dbReference type="ARBA" id="ARBA00034754"/>
    </source>
</evidence>
<dbReference type="PANTHER" id="PTHR34388:SF1">
    <property type="entry name" value="DNA POLYMERASE III SUBUNIT DELTA"/>
    <property type="match status" value="1"/>
</dbReference>
<dbReference type="InterPro" id="IPR010372">
    <property type="entry name" value="DNA_pol3_delta_N"/>
</dbReference>
<comment type="similarity">
    <text evidence="7">Belongs to the DNA polymerase HolA subunit family.</text>
</comment>
<evidence type="ECO:0000256" key="8">
    <source>
        <dbReference type="ARBA" id="ARBA00049244"/>
    </source>
</evidence>
<evidence type="ECO:0000256" key="1">
    <source>
        <dbReference type="ARBA" id="ARBA00012417"/>
    </source>
</evidence>
<dbReference type="InterPro" id="IPR005790">
    <property type="entry name" value="DNA_polIII_delta"/>
</dbReference>
<dbReference type="Proteomes" id="UP000636755">
    <property type="component" value="Unassembled WGS sequence"/>
</dbReference>
<feature type="domain" description="DNA polymerase III delta subunit-like C-terminal" evidence="10">
    <location>
        <begin position="216"/>
        <end position="337"/>
    </location>
</feature>
<proteinExistence type="inferred from homology"/>
<gene>
    <name evidence="11" type="primary">holA</name>
    <name evidence="11" type="ORF">H8R91_09980</name>
</gene>
<dbReference type="SUPFAM" id="SSF48019">
    <property type="entry name" value="post-AAA+ oligomerization domain-like"/>
    <property type="match status" value="1"/>
</dbReference>
<dbReference type="Pfam" id="PF06144">
    <property type="entry name" value="DNA_pol3_delta"/>
    <property type="match status" value="1"/>
</dbReference>
<feature type="domain" description="DNA polymerase III delta N-terminal" evidence="9">
    <location>
        <begin position="22"/>
        <end position="141"/>
    </location>
</feature>
<keyword evidence="6" id="KW-0239">DNA-directed DNA polymerase</keyword>
<evidence type="ECO:0000256" key="4">
    <source>
        <dbReference type="ARBA" id="ARBA00022695"/>
    </source>
</evidence>
<sequence>MAVLTDKQMDKHIKERNFAKVYLIYGEEQMYVKKYTDKLVTAVAGKTPSEFNFHSFGDSINFDELAASVQIVPFMSEFNCVLVSDAAFDEFNANDNARFADIYKAVPDGCVFIVSLPSVKPVKNKTVLPALKKYADKNGIVCEFNTLTQNELVKFIAKWANANGKFISQVNATQLISLCGRDLNMLKNEIDKISAYAKGEEISDEDIEKLATVTLESKIFALSDAVLNGNAQKAFNTLDTLFYQQEKTADMLFILSQAFIDAYRIRVADESGVQKTEVASKFNYKNRAFVLDNARRATKRVSTQALRKSLSLLLQAETEFKSVSVNDRVFFEKLIAQLLLTAERGRV</sequence>
<dbReference type="EMBL" id="JACOPS010000004">
    <property type="protein sequence ID" value="MBC5728839.1"/>
    <property type="molecule type" value="Genomic_DNA"/>
</dbReference>
<evidence type="ECO:0000256" key="2">
    <source>
        <dbReference type="ARBA" id="ARBA00017703"/>
    </source>
</evidence>
<keyword evidence="4 11" id="KW-0548">Nucleotidyltransferase</keyword>
<dbReference type="Pfam" id="PF21694">
    <property type="entry name" value="DNA_pol3_delta_C"/>
    <property type="match status" value="1"/>
</dbReference>
<dbReference type="SUPFAM" id="SSF52540">
    <property type="entry name" value="P-loop containing nucleoside triphosphate hydrolases"/>
    <property type="match status" value="1"/>
</dbReference>
<evidence type="ECO:0000259" key="10">
    <source>
        <dbReference type="Pfam" id="PF21694"/>
    </source>
</evidence>
<dbReference type="EC" id="2.7.7.7" evidence="1"/>
<comment type="catalytic activity">
    <reaction evidence="8">
        <text>DNA(n) + a 2'-deoxyribonucleoside 5'-triphosphate = DNA(n+1) + diphosphate</text>
        <dbReference type="Rhea" id="RHEA:22508"/>
        <dbReference type="Rhea" id="RHEA-COMP:17339"/>
        <dbReference type="Rhea" id="RHEA-COMP:17340"/>
        <dbReference type="ChEBI" id="CHEBI:33019"/>
        <dbReference type="ChEBI" id="CHEBI:61560"/>
        <dbReference type="ChEBI" id="CHEBI:173112"/>
        <dbReference type="EC" id="2.7.7.7"/>
    </reaction>
</comment>
<accession>A0ABR7HMS8</accession>
<keyword evidence="12" id="KW-1185">Reference proteome</keyword>
<dbReference type="Gene3D" id="1.10.8.60">
    <property type="match status" value="1"/>
</dbReference>
<keyword evidence="3 11" id="KW-0808">Transferase</keyword>
<evidence type="ECO:0000313" key="11">
    <source>
        <dbReference type="EMBL" id="MBC5728839.1"/>
    </source>
</evidence>
<dbReference type="InterPro" id="IPR027417">
    <property type="entry name" value="P-loop_NTPase"/>
</dbReference>
<dbReference type="Gene3D" id="3.40.50.300">
    <property type="entry name" value="P-loop containing nucleotide triphosphate hydrolases"/>
    <property type="match status" value="1"/>
</dbReference>
<organism evidence="11 12">
    <name type="scientific">Ruminococcus intestinalis</name>
    <dbReference type="NCBI Taxonomy" id="2763066"/>
    <lineage>
        <taxon>Bacteria</taxon>
        <taxon>Bacillati</taxon>
        <taxon>Bacillota</taxon>
        <taxon>Clostridia</taxon>
        <taxon>Eubacteriales</taxon>
        <taxon>Oscillospiraceae</taxon>
        <taxon>Ruminococcus</taxon>
    </lineage>
</organism>
<protein>
    <recommendedName>
        <fullName evidence="2">DNA polymerase III subunit delta</fullName>
        <ecNumber evidence="1">2.7.7.7</ecNumber>
    </recommendedName>
</protein>
<evidence type="ECO:0000313" key="12">
    <source>
        <dbReference type="Proteomes" id="UP000636755"/>
    </source>
</evidence>
<dbReference type="InterPro" id="IPR048466">
    <property type="entry name" value="DNA_pol3_delta-like_C"/>
</dbReference>
<dbReference type="RefSeq" id="WP_186935931.1">
    <property type="nucleotide sequence ID" value="NZ_JACOPS010000004.1"/>
</dbReference>
<dbReference type="InterPro" id="IPR008921">
    <property type="entry name" value="DNA_pol3_clamp-load_cplx_C"/>
</dbReference>
<evidence type="ECO:0000256" key="3">
    <source>
        <dbReference type="ARBA" id="ARBA00022679"/>
    </source>
</evidence>
<evidence type="ECO:0000259" key="9">
    <source>
        <dbReference type="Pfam" id="PF06144"/>
    </source>
</evidence>
<dbReference type="PANTHER" id="PTHR34388">
    <property type="entry name" value="DNA POLYMERASE III SUBUNIT DELTA"/>
    <property type="match status" value="1"/>
</dbReference>